<dbReference type="InterPro" id="IPR017850">
    <property type="entry name" value="Alkaline_phosphatase_core_sf"/>
</dbReference>
<name>A0A0K1PVK0_9BACT</name>
<dbReference type="SUPFAM" id="SSF53649">
    <property type="entry name" value="Alkaline phosphatase-like"/>
    <property type="match status" value="1"/>
</dbReference>
<sequence length="185" mass="19338">MKGLGRDVDTTWIVTGDVGVDAAHIPFIDDDSLDEAALSVPLVVKAPGSPAHTRVSTPTTSVDVANTVLEAFGLPPPKTLHGEGLWTLAARSGDAVARPMLATTTSRFSARWGNFVLAGLQGRDGKLCNVPLEPDCISDVRATHPLAAELMRGLVESQLGSSKLPPGPRSNPDSAAASALRLWGR</sequence>
<evidence type="ECO:0000313" key="2">
    <source>
        <dbReference type="EMBL" id="AKU97555.1"/>
    </source>
</evidence>
<accession>A0A0K1PVK0</accession>
<evidence type="ECO:0000313" key="3">
    <source>
        <dbReference type="Proteomes" id="UP000064967"/>
    </source>
</evidence>
<protein>
    <submittedName>
        <fullName evidence="2">Uncharacterized protein</fullName>
    </submittedName>
</protein>
<proteinExistence type="predicted"/>
<dbReference type="Proteomes" id="UP000064967">
    <property type="component" value="Chromosome"/>
</dbReference>
<feature type="region of interest" description="Disordered" evidence="1">
    <location>
        <begin position="158"/>
        <end position="185"/>
    </location>
</feature>
<dbReference type="Gene3D" id="3.40.720.10">
    <property type="entry name" value="Alkaline Phosphatase, subunit A"/>
    <property type="match status" value="1"/>
</dbReference>
<dbReference type="STRING" id="1391654.AKJ09_04219"/>
<evidence type="ECO:0000256" key="1">
    <source>
        <dbReference type="SAM" id="MobiDB-lite"/>
    </source>
</evidence>
<gene>
    <name evidence="2" type="ORF">AKJ09_04219</name>
</gene>
<reference evidence="2 3" key="1">
    <citation type="submission" date="2015-08" db="EMBL/GenBank/DDBJ databases">
        <authorList>
            <person name="Babu N.S."/>
            <person name="Beckwith C.J."/>
            <person name="Beseler K.G."/>
            <person name="Brison A."/>
            <person name="Carone J.V."/>
            <person name="Caskin T.P."/>
            <person name="Diamond M."/>
            <person name="Durham M.E."/>
            <person name="Foxe J.M."/>
            <person name="Go M."/>
            <person name="Henderson B.A."/>
            <person name="Jones I.B."/>
            <person name="McGettigan J.A."/>
            <person name="Micheletti S.J."/>
            <person name="Nasrallah M.E."/>
            <person name="Ortiz D."/>
            <person name="Piller C.R."/>
            <person name="Privatt S.R."/>
            <person name="Schneider S.L."/>
            <person name="Sharp S."/>
            <person name="Smith T.C."/>
            <person name="Stanton J.D."/>
            <person name="Ullery H.E."/>
            <person name="Wilson R.J."/>
            <person name="Serrano M.G."/>
            <person name="Buck G."/>
            <person name="Lee V."/>
            <person name="Wang Y."/>
            <person name="Carvalho R."/>
            <person name="Voegtly L."/>
            <person name="Shi R."/>
            <person name="Duckworth R."/>
            <person name="Johnson A."/>
            <person name="Loviza R."/>
            <person name="Walstead R."/>
            <person name="Shah Z."/>
            <person name="Kiflezghi M."/>
            <person name="Wade K."/>
            <person name="Ball S.L."/>
            <person name="Bradley K.W."/>
            <person name="Asai D.J."/>
            <person name="Bowman C.A."/>
            <person name="Russell D.A."/>
            <person name="Pope W.H."/>
            <person name="Jacobs-Sera D."/>
            <person name="Hendrix R.W."/>
            <person name="Hatfull G.F."/>
        </authorList>
    </citation>
    <scope>NUCLEOTIDE SEQUENCE [LARGE SCALE GENOMIC DNA]</scope>
    <source>
        <strain evidence="2 3">DSM 27648</strain>
    </source>
</reference>
<dbReference type="KEGG" id="llu:AKJ09_04219"/>
<dbReference type="EMBL" id="CP012333">
    <property type="protein sequence ID" value="AKU97555.1"/>
    <property type="molecule type" value="Genomic_DNA"/>
</dbReference>
<keyword evidence="3" id="KW-1185">Reference proteome</keyword>
<organism evidence="2 3">
    <name type="scientific">Labilithrix luteola</name>
    <dbReference type="NCBI Taxonomy" id="1391654"/>
    <lineage>
        <taxon>Bacteria</taxon>
        <taxon>Pseudomonadati</taxon>
        <taxon>Myxococcota</taxon>
        <taxon>Polyangia</taxon>
        <taxon>Polyangiales</taxon>
        <taxon>Labilitrichaceae</taxon>
        <taxon>Labilithrix</taxon>
    </lineage>
</organism>
<dbReference type="AlphaFoldDB" id="A0A0K1PVK0"/>